<evidence type="ECO:0000256" key="1">
    <source>
        <dbReference type="ARBA" id="ARBA00023015"/>
    </source>
</evidence>
<proteinExistence type="predicted"/>
<name>A0A6M8BDH0_9CYAN</name>
<dbReference type="CDD" id="cd07377">
    <property type="entry name" value="WHTH_GntR"/>
    <property type="match status" value="1"/>
</dbReference>
<dbReference type="PANTHER" id="PTHR44846:SF1">
    <property type="entry name" value="MANNOSYL-D-GLYCERATE TRANSPORT_METABOLISM SYSTEM REPRESSOR MNGR-RELATED"/>
    <property type="match status" value="1"/>
</dbReference>
<dbReference type="SMART" id="SM00345">
    <property type="entry name" value="HTH_GNTR"/>
    <property type="match status" value="1"/>
</dbReference>
<dbReference type="InterPro" id="IPR050679">
    <property type="entry name" value="Bact_HTH_transcr_reg"/>
</dbReference>
<dbReference type="Gene3D" id="3.40.1410.10">
    <property type="entry name" value="Chorismate lyase-like"/>
    <property type="match status" value="1"/>
</dbReference>
<dbReference type="RefSeq" id="WP_172356136.1">
    <property type="nucleotide sequence ID" value="NZ_CP053661.1"/>
</dbReference>
<feature type="domain" description="HTH gntR-type" evidence="4">
    <location>
        <begin position="3"/>
        <end position="71"/>
    </location>
</feature>
<dbReference type="Gene3D" id="1.10.10.10">
    <property type="entry name" value="Winged helix-like DNA-binding domain superfamily/Winged helix DNA-binding domain"/>
    <property type="match status" value="1"/>
</dbReference>
<dbReference type="Proteomes" id="UP000505210">
    <property type="component" value="Chromosome"/>
</dbReference>
<keyword evidence="1" id="KW-0805">Transcription regulation</keyword>
<evidence type="ECO:0000313" key="5">
    <source>
        <dbReference type="EMBL" id="QKD82907.1"/>
    </source>
</evidence>
<accession>A0A6M8BDH0</accession>
<dbReference type="GO" id="GO:0003677">
    <property type="term" value="F:DNA binding"/>
    <property type="evidence" value="ECO:0007669"/>
    <property type="project" value="UniProtKB-KW"/>
</dbReference>
<dbReference type="InterPro" id="IPR028978">
    <property type="entry name" value="Chorismate_lyase_/UTRA_dom_sf"/>
</dbReference>
<dbReference type="GO" id="GO:0045892">
    <property type="term" value="P:negative regulation of DNA-templated transcription"/>
    <property type="evidence" value="ECO:0007669"/>
    <property type="project" value="TreeGrafter"/>
</dbReference>
<dbReference type="AlphaFoldDB" id="A0A6M8BDH0"/>
<dbReference type="PANTHER" id="PTHR44846">
    <property type="entry name" value="MANNOSYL-D-GLYCERATE TRANSPORT/METABOLISM SYSTEM REPRESSOR MNGR-RELATED"/>
    <property type="match status" value="1"/>
</dbReference>
<keyword evidence="6" id="KW-1185">Reference proteome</keyword>
<keyword evidence="2" id="KW-0238">DNA-binding</keyword>
<evidence type="ECO:0000313" key="6">
    <source>
        <dbReference type="Proteomes" id="UP000505210"/>
    </source>
</evidence>
<evidence type="ECO:0000256" key="3">
    <source>
        <dbReference type="ARBA" id="ARBA00023163"/>
    </source>
</evidence>
<dbReference type="Pfam" id="PF00392">
    <property type="entry name" value="GntR"/>
    <property type="match status" value="1"/>
</dbReference>
<reference evidence="5 6" key="1">
    <citation type="submission" date="2020-05" db="EMBL/GenBank/DDBJ databases">
        <title>Complete genome sequence of of a novel Thermoleptolyngbya strain isolated from hot springs of Ganzi, Sichuan China.</title>
        <authorList>
            <person name="Tang J."/>
            <person name="Daroch M."/>
            <person name="Li L."/>
            <person name="Waleron K."/>
            <person name="Waleron M."/>
            <person name="Waleron M."/>
        </authorList>
    </citation>
    <scope>NUCLEOTIDE SEQUENCE [LARGE SCALE GENOMIC DNA]</scope>
    <source>
        <strain evidence="5 6">PKUAC-SCTA183</strain>
    </source>
</reference>
<dbReference type="KEGG" id="theu:HPC62_12550"/>
<dbReference type="InterPro" id="IPR036390">
    <property type="entry name" value="WH_DNA-bd_sf"/>
</dbReference>
<keyword evidence="3" id="KW-0804">Transcription</keyword>
<gene>
    <name evidence="5" type="ORF">HPC62_12550</name>
</gene>
<dbReference type="InterPro" id="IPR000524">
    <property type="entry name" value="Tscrpt_reg_HTH_GntR"/>
</dbReference>
<dbReference type="GO" id="GO:0003700">
    <property type="term" value="F:DNA-binding transcription factor activity"/>
    <property type="evidence" value="ECO:0007669"/>
    <property type="project" value="InterPro"/>
</dbReference>
<dbReference type="SUPFAM" id="SSF46785">
    <property type="entry name" value="Winged helix' DNA-binding domain"/>
    <property type="match status" value="1"/>
</dbReference>
<dbReference type="EMBL" id="CP053661">
    <property type="protein sequence ID" value="QKD82907.1"/>
    <property type="molecule type" value="Genomic_DNA"/>
</dbReference>
<dbReference type="InterPro" id="IPR011663">
    <property type="entry name" value="UTRA"/>
</dbReference>
<evidence type="ECO:0000259" key="4">
    <source>
        <dbReference type="PROSITE" id="PS50949"/>
    </source>
</evidence>
<dbReference type="InterPro" id="IPR036388">
    <property type="entry name" value="WH-like_DNA-bd_sf"/>
</dbReference>
<dbReference type="Pfam" id="PF07702">
    <property type="entry name" value="UTRA"/>
    <property type="match status" value="1"/>
</dbReference>
<dbReference type="PROSITE" id="PS50949">
    <property type="entry name" value="HTH_GNTR"/>
    <property type="match status" value="1"/>
</dbReference>
<sequence>MSTPLHLAISEQLRCQILGGDYPPGEQLPSEYQLVERFGVSRTTIRQAIANLISQGLVVSRQGKGVFVTERRKVTYSLSSPMVFLEADMAQQGISLLAKRLESGLVEVPVVAQHLFETPTAYFQKKLLEINGAPGALDLTYVPPPFETFFAVDSAHQMTFPVLEQHGIAIARIEAILECTYANPEESLHLEVPLGHPLIVYRHTAFTTGDRPVAYGETISRGDRFCYSLEIRRGESF</sequence>
<organism evidence="5 6">
    <name type="scientific">Thermoleptolyngbya sichuanensis A183</name>
    <dbReference type="NCBI Taxonomy" id="2737172"/>
    <lineage>
        <taxon>Bacteria</taxon>
        <taxon>Bacillati</taxon>
        <taxon>Cyanobacteriota</taxon>
        <taxon>Cyanophyceae</taxon>
        <taxon>Oculatellales</taxon>
        <taxon>Oculatellaceae</taxon>
        <taxon>Thermoleptolyngbya</taxon>
        <taxon>Thermoleptolyngbya sichuanensis</taxon>
    </lineage>
</organism>
<protein>
    <submittedName>
        <fullName evidence="5">GntR family transcriptional regulator</fullName>
    </submittedName>
</protein>
<dbReference type="SUPFAM" id="SSF64288">
    <property type="entry name" value="Chorismate lyase-like"/>
    <property type="match status" value="1"/>
</dbReference>
<dbReference type="PRINTS" id="PR00035">
    <property type="entry name" value="HTHGNTR"/>
</dbReference>
<evidence type="ECO:0000256" key="2">
    <source>
        <dbReference type="ARBA" id="ARBA00023125"/>
    </source>
</evidence>
<dbReference type="SMART" id="SM00866">
    <property type="entry name" value="UTRA"/>
    <property type="match status" value="1"/>
</dbReference>